<protein>
    <submittedName>
        <fullName evidence="1">Uncharacterized protein</fullName>
    </submittedName>
</protein>
<evidence type="ECO:0000313" key="2">
    <source>
        <dbReference type="Proteomes" id="UP000446658"/>
    </source>
</evidence>
<gene>
    <name evidence="1" type="ORF">GKE73_00010</name>
</gene>
<keyword evidence="2" id="KW-1185">Reference proteome</keyword>
<sequence>MAPRAAYAGLVVGVVIRRYVCWIGLLSGLRDYLAGGHGALQLWLE</sequence>
<accession>A0A844GAE9</accession>
<reference evidence="1 2" key="1">
    <citation type="submission" date="2019-11" db="EMBL/GenBank/DDBJ databases">
        <title>Draft genome sequence of Paludibacterium sp. dN18-1.</title>
        <authorList>
            <person name="Im W.-T."/>
        </authorList>
    </citation>
    <scope>NUCLEOTIDE SEQUENCE [LARGE SCALE GENOMIC DNA]</scope>
    <source>
        <strain evidence="2">dN 18-1</strain>
    </source>
</reference>
<name>A0A844GAE9_9NEIS</name>
<proteinExistence type="predicted"/>
<dbReference type="AlphaFoldDB" id="A0A844GAE9"/>
<evidence type="ECO:0000313" key="1">
    <source>
        <dbReference type="EMBL" id="MTD32271.1"/>
    </source>
</evidence>
<dbReference type="Proteomes" id="UP000446658">
    <property type="component" value="Unassembled WGS sequence"/>
</dbReference>
<comment type="caution">
    <text evidence="1">The sequence shown here is derived from an EMBL/GenBank/DDBJ whole genome shotgun (WGS) entry which is preliminary data.</text>
</comment>
<organism evidence="1 2">
    <name type="scientific">Paludibacterium denitrificans</name>
    <dbReference type="NCBI Taxonomy" id="2675226"/>
    <lineage>
        <taxon>Bacteria</taxon>
        <taxon>Pseudomonadati</taxon>
        <taxon>Pseudomonadota</taxon>
        <taxon>Betaproteobacteria</taxon>
        <taxon>Neisseriales</taxon>
        <taxon>Chromobacteriaceae</taxon>
        <taxon>Paludibacterium</taxon>
    </lineage>
</organism>
<dbReference type="EMBL" id="WLYX01000001">
    <property type="protein sequence ID" value="MTD32271.1"/>
    <property type="molecule type" value="Genomic_DNA"/>
</dbReference>
<dbReference type="RefSeq" id="WP_230368585.1">
    <property type="nucleotide sequence ID" value="NZ_WLYX01000001.1"/>
</dbReference>